<accession>A0ABT6PNM4</accession>
<dbReference type="EMBL" id="JASAOF010000006">
    <property type="protein sequence ID" value="MDI2029512.1"/>
    <property type="molecule type" value="Genomic_DNA"/>
</dbReference>
<evidence type="ECO:0000313" key="1">
    <source>
        <dbReference type="EMBL" id="MDI2029512.1"/>
    </source>
</evidence>
<dbReference type="RefSeq" id="WP_281455836.1">
    <property type="nucleotide sequence ID" value="NZ_JASAOF010000006.1"/>
</dbReference>
<evidence type="ECO:0000313" key="2">
    <source>
        <dbReference type="Proteomes" id="UP001237595"/>
    </source>
</evidence>
<organism evidence="1 2">
    <name type="scientific">Saccharopolyspora ipomoeae</name>
    <dbReference type="NCBI Taxonomy" id="3042027"/>
    <lineage>
        <taxon>Bacteria</taxon>
        <taxon>Bacillati</taxon>
        <taxon>Actinomycetota</taxon>
        <taxon>Actinomycetes</taxon>
        <taxon>Pseudonocardiales</taxon>
        <taxon>Pseudonocardiaceae</taxon>
        <taxon>Saccharopolyspora</taxon>
    </lineage>
</organism>
<reference evidence="1 2" key="1">
    <citation type="submission" date="2023-04" db="EMBL/GenBank/DDBJ databases">
        <title>Draft genome sequence of Saccharopolyspora sp. TS4A08 isolated from sweet potato rhizospheric soil.</title>
        <authorList>
            <person name="Suksaard P."/>
            <person name="Duangmal K."/>
        </authorList>
    </citation>
    <scope>NUCLEOTIDE SEQUENCE [LARGE SCALE GENOMIC DNA]</scope>
    <source>
        <strain evidence="1 2">TS4A08</strain>
    </source>
</reference>
<comment type="caution">
    <text evidence="1">The sequence shown here is derived from an EMBL/GenBank/DDBJ whole genome shotgun (WGS) entry which is preliminary data.</text>
</comment>
<dbReference type="Proteomes" id="UP001237595">
    <property type="component" value="Unassembled WGS sequence"/>
</dbReference>
<sequence>MSDYVKVNIKLDEPVAPVKYARPDYRQEVYDHIPGSVLRGAIAAVWRQKGIDPTSEKFLDVFEGEGSFGPLHSSQSLPIPISVHLHKHVPLEDCTLSWDAADPEEVHPERCSHCGSEYEASKGQAHGSVSITSRTMTRLDTNGVAEDGYLFSQQELDAGLQLEGWLYGPAVGALTDDAVRVKELLLGSRRGVRGAATISFERGTRATAVQASGNEVILRLASPGLFVDEFGMPTEIPDLEEIRSVLGMKEITLVDYWSRWTDAGGWHAASGLPKPTERAVAAGSTYRLRFEAAVPKPAREELAARGVGLRRREGFGALYKYNPESFRTMGAR</sequence>
<dbReference type="InterPro" id="IPR019117">
    <property type="entry name" value="CRISPR-assoc_protein_Cmr3"/>
</dbReference>
<proteinExistence type="predicted"/>
<gene>
    <name evidence="1" type="ORF">QFW96_12855</name>
</gene>
<keyword evidence="2" id="KW-1185">Reference proteome</keyword>
<protein>
    <submittedName>
        <fullName evidence="1">Type III-B CRISPR module-associated Cmr3 family protein</fullName>
    </submittedName>
</protein>
<dbReference type="Gene3D" id="2.60.40.4350">
    <property type="match status" value="1"/>
</dbReference>
<name>A0ABT6PNM4_9PSEU</name>
<dbReference type="Pfam" id="PF09700">
    <property type="entry name" value="Cas_Cmr3"/>
    <property type="match status" value="1"/>
</dbReference>